<dbReference type="InterPro" id="IPR050107">
    <property type="entry name" value="ABC_carbohydrate_import_ATPase"/>
</dbReference>
<evidence type="ECO:0000256" key="5">
    <source>
        <dbReference type="ARBA" id="ARBA00022741"/>
    </source>
</evidence>
<dbReference type="AlphaFoldDB" id="A0A168R398"/>
<dbReference type="Gene3D" id="3.40.50.300">
    <property type="entry name" value="P-loop containing nucleotide triphosphate hydrolases"/>
    <property type="match status" value="2"/>
</dbReference>
<dbReference type="CDD" id="cd03216">
    <property type="entry name" value="ABC_Carb_Monos_I"/>
    <property type="match status" value="1"/>
</dbReference>
<dbReference type="InterPro" id="IPR003593">
    <property type="entry name" value="AAA+_ATPase"/>
</dbReference>
<evidence type="ECO:0000256" key="3">
    <source>
        <dbReference type="ARBA" id="ARBA00022475"/>
    </source>
</evidence>
<dbReference type="Pfam" id="PF00005">
    <property type="entry name" value="ABC_tran"/>
    <property type="match status" value="2"/>
</dbReference>
<feature type="domain" description="ABC transporter" evidence="9">
    <location>
        <begin position="258"/>
        <end position="499"/>
    </location>
</feature>
<evidence type="ECO:0000313" key="11">
    <source>
        <dbReference type="Proteomes" id="UP000077407"/>
    </source>
</evidence>
<sequence>MEKQPIVEMTGISKEFSGIAVNDKISFSLNAGEIHALLGENGAGKSTLMNILTGLYKPDSGEIKINGKNVEFNSPKDAITCGIGMVHQHFKLVRAFTVAENIMLGLRNLKEIYNKKHIEDEIEKSAQEYGLYVNPKAKIWQLTVGEQQKVEIVKVLMYGAKILIMDEPTAVLTPKEGEALYKTLGILAKKGKSIIVISHKMREVMENTNRITVLRDGKSMGTFNTKDVKEKDIAKMMVGGNIVHVSSKKAVSNGKKILELKDVCSEDKSGCVKLRNISFSVHEGEIFGVAGIDDNGQKELAEVISGLTPIKKGNIFLNEANCINESRRKFIDKGISYVPEDRMTVGLVADMNACENMILENYRRMPGYHINWRKVYDNTVNIIEKFHIKIASLNTPVKTMSGGNMQKLLLAREIQSDPNLIVLAYPFRGLDIGASEYIKKLLIDERNEGRAILLISEELEDLIQLSDRICVLHEGSIMGIVDSSEVTMESIGLMMSGSRKENYSD</sequence>
<evidence type="ECO:0000313" key="10">
    <source>
        <dbReference type="EMBL" id="OAA89988.1"/>
    </source>
</evidence>
<reference evidence="10 11" key="1">
    <citation type="journal article" date="2015" name="Biotechnol. Bioeng.">
        <title>Genome sequence and phenotypic characterization of Caulobacter segnis.</title>
        <authorList>
            <person name="Patel S."/>
            <person name="Fletcher B."/>
            <person name="Scott D.C."/>
            <person name="Ely B."/>
        </authorList>
    </citation>
    <scope>NUCLEOTIDE SEQUENCE [LARGE SCALE GENOMIC DNA]</scope>
    <source>
        <strain evidence="10 11">ERI-2</strain>
    </source>
</reference>
<dbReference type="OrthoDB" id="9771863at2"/>
<evidence type="ECO:0000256" key="1">
    <source>
        <dbReference type="ARBA" id="ARBA00004202"/>
    </source>
</evidence>
<dbReference type="PANTHER" id="PTHR43790">
    <property type="entry name" value="CARBOHYDRATE TRANSPORT ATP-BINDING PROTEIN MG119-RELATED"/>
    <property type="match status" value="1"/>
</dbReference>
<dbReference type="PROSITE" id="PS00211">
    <property type="entry name" value="ABC_TRANSPORTER_1"/>
    <property type="match status" value="1"/>
</dbReference>
<keyword evidence="6 10" id="KW-0067">ATP-binding</keyword>
<comment type="subcellular location">
    <subcellularLocation>
        <location evidence="1">Cell membrane</location>
        <topology evidence="1">Peripheral membrane protein</topology>
    </subcellularLocation>
</comment>
<keyword evidence="8" id="KW-0472">Membrane</keyword>
<dbReference type="SUPFAM" id="SSF52540">
    <property type="entry name" value="P-loop containing nucleoside triphosphate hydrolases"/>
    <property type="match status" value="2"/>
</dbReference>
<proteinExistence type="predicted"/>
<comment type="caution">
    <text evidence="10">The sequence shown here is derived from an EMBL/GenBank/DDBJ whole genome shotgun (WGS) entry which is preliminary data.</text>
</comment>
<evidence type="ECO:0000256" key="6">
    <source>
        <dbReference type="ARBA" id="ARBA00022840"/>
    </source>
</evidence>
<dbReference type="InterPro" id="IPR017871">
    <property type="entry name" value="ABC_transporter-like_CS"/>
</dbReference>
<evidence type="ECO:0000256" key="4">
    <source>
        <dbReference type="ARBA" id="ARBA00022737"/>
    </source>
</evidence>
<evidence type="ECO:0000256" key="2">
    <source>
        <dbReference type="ARBA" id="ARBA00022448"/>
    </source>
</evidence>
<feature type="domain" description="ABC transporter" evidence="9">
    <location>
        <begin position="7"/>
        <end position="241"/>
    </location>
</feature>
<dbReference type="FunFam" id="3.40.50.300:FF:000127">
    <property type="entry name" value="Ribose import ATP-binding protein RbsA"/>
    <property type="match status" value="1"/>
</dbReference>
<keyword evidence="3" id="KW-1003">Cell membrane</keyword>
<name>A0A168R398_9CLOT</name>
<dbReference type="InterPro" id="IPR003439">
    <property type="entry name" value="ABC_transporter-like_ATP-bd"/>
</dbReference>
<dbReference type="EC" id="3.6.3.17" evidence="10"/>
<dbReference type="EMBL" id="LITT01000013">
    <property type="protein sequence ID" value="OAA89988.1"/>
    <property type="molecule type" value="Genomic_DNA"/>
</dbReference>
<dbReference type="GO" id="GO:0005524">
    <property type="term" value="F:ATP binding"/>
    <property type="evidence" value="ECO:0007669"/>
    <property type="project" value="UniProtKB-KW"/>
</dbReference>
<keyword evidence="4" id="KW-0677">Repeat</keyword>
<gene>
    <name evidence="10" type="primary">mglA_2</name>
    <name evidence="10" type="ORF">WY13_01577</name>
</gene>
<accession>A0A168R398</accession>
<dbReference type="SMART" id="SM00382">
    <property type="entry name" value="AAA"/>
    <property type="match status" value="1"/>
</dbReference>
<dbReference type="GO" id="GO:0005886">
    <property type="term" value="C:plasma membrane"/>
    <property type="evidence" value="ECO:0007669"/>
    <property type="project" value="UniProtKB-SubCell"/>
</dbReference>
<dbReference type="PROSITE" id="PS50893">
    <property type="entry name" value="ABC_TRANSPORTER_2"/>
    <property type="match status" value="2"/>
</dbReference>
<dbReference type="PANTHER" id="PTHR43790:SF9">
    <property type="entry name" value="GALACTOFURANOSE TRANSPORTER ATP-BINDING PROTEIN YTFR"/>
    <property type="match status" value="1"/>
</dbReference>
<keyword evidence="5" id="KW-0547">Nucleotide-binding</keyword>
<keyword evidence="7" id="KW-1278">Translocase</keyword>
<protein>
    <submittedName>
        <fullName evidence="10">Galactose/methyl galactoside import ATP-binding protein MglA</fullName>
        <ecNumber evidence="10">3.6.3.17</ecNumber>
    </submittedName>
</protein>
<dbReference type="Proteomes" id="UP000077407">
    <property type="component" value="Unassembled WGS sequence"/>
</dbReference>
<evidence type="ECO:0000256" key="7">
    <source>
        <dbReference type="ARBA" id="ARBA00022967"/>
    </source>
</evidence>
<dbReference type="InterPro" id="IPR027417">
    <property type="entry name" value="P-loop_NTPase"/>
</dbReference>
<keyword evidence="10" id="KW-0378">Hydrolase</keyword>
<dbReference type="CDD" id="cd03215">
    <property type="entry name" value="ABC_Carb_Monos_II"/>
    <property type="match status" value="1"/>
</dbReference>
<evidence type="ECO:0000259" key="9">
    <source>
        <dbReference type="PROSITE" id="PS50893"/>
    </source>
</evidence>
<evidence type="ECO:0000256" key="8">
    <source>
        <dbReference type="ARBA" id="ARBA00023136"/>
    </source>
</evidence>
<organism evidence="10 11">
    <name type="scientific">Clostridium ljungdahlii</name>
    <dbReference type="NCBI Taxonomy" id="1538"/>
    <lineage>
        <taxon>Bacteria</taxon>
        <taxon>Bacillati</taxon>
        <taxon>Bacillota</taxon>
        <taxon>Clostridia</taxon>
        <taxon>Eubacteriales</taxon>
        <taxon>Clostridiaceae</taxon>
        <taxon>Clostridium</taxon>
    </lineage>
</organism>
<dbReference type="RefSeq" id="WP_063555101.1">
    <property type="nucleotide sequence ID" value="NZ_LITT01000013.1"/>
</dbReference>
<dbReference type="PATRIC" id="fig|1538.10.peg.2021"/>
<keyword evidence="2" id="KW-0813">Transport</keyword>
<dbReference type="GO" id="GO:0016887">
    <property type="term" value="F:ATP hydrolysis activity"/>
    <property type="evidence" value="ECO:0007669"/>
    <property type="project" value="InterPro"/>
</dbReference>